<reference evidence="1" key="1">
    <citation type="submission" date="2020-08" db="EMBL/GenBank/DDBJ databases">
        <title>Multicomponent nature underlies the extraordinary mechanical properties of spider dragline silk.</title>
        <authorList>
            <person name="Kono N."/>
            <person name="Nakamura H."/>
            <person name="Mori M."/>
            <person name="Yoshida Y."/>
            <person name="Ohtoshi R."/>
            <person name="Malay A.D."/>
            <person name="Moran D.A.P."/>
            <person name="Tomita M."/>
            <person name="Numata K."/>
            <person name="Arakawa K."/>
        </authorList>
    </citation>
    <scope>NUCLEOTIDE SEQUENCE</scope>
</reference>
<keyword evidence="2" id="KW-1185">Reference proteome</keyword>
<sequence>MSDIDYQKHQNSVFKRRAKSKVTIHGDLCSEGRAVTPTSWDGKRRREQCKVETSFVGRLWERLEVKADPQTLGSLTLCGWRKLSGTGEGTELVIYSPPPSASEHRDRTLCGGESIFIWVGH</sequence>
<evidence type="ECO:0000313" key="1">
    <source>
        <dbReference type="EMBL" id="GFY44816.1"/>
    </source>
</evidence>
<proteinExistence type="predicted"/>
<organism evidence="1 2">
    <name type="scientific">Trichonephila inaurata madagascariensis</name>
    <dbReference type="NCBI Taxonomy" id="2747483"/>
    <lineage>
        <taxon>Eukaryota</taxon>
        <taxon>Metazoa</taxon>
        <taxon>Ecdysozoa</taxon>
        <taxon>Arthropoda</taxon>
        <taxon>Chelicerata</taxon>
        <taxon>Arachnida</taxon>
        <taxon>Araneae</taxon>
        <taxon>Araneomorphae</taxon>
        <taxon>Entelegynae</taxon>
        <taxon>Araneoidea</taxon>
        <taxon>Nephilidae</taxon>
        <taxon>Trichonephila</taxon>
        <taxon>Trichonephila inaurata</taxon>
    </lineage>
</organism>
<comment type="caution">
    <text evidence="1">The sequence shown here is derived from an EMBL/GenBank/DDBJ whole genome shotgun (WGS) entry which is preliminary data.</text>
</comment>
<evidence type="ECO:0000313" key="2">
    <source>
        <dbReference type="Proteomes" id="UP000886998"/>
    </source>
</evidence>
<gene>
    <name evidence="1" type="ORF">TNIN_374431</name>
</gene>
<dbReference type="AlphaFoldDB" id="A0A8X6X3L2"/>
<dbReference type="Proteomes" id="UP000886998">
    <property type="component" value="Unassembled WGS sequence"/>
</dbReference>
<dbReference type="EMBL" id="BMAV01004422">
    <property type="protein sequence ID" value="GFY44816.1"/>
    <property type="molecule type" value="Genomic_DNA"/>
</dbReference>
<protein>
    <submittedName>
        <fullName evidence="1">Uncharacterized protein</fullName>
    </submittedName>
</protein>
<accession>A0A8X6X3L2</accession>
<name>A0A8X6X3L2_9ARAC</name>